<feature type="transmembrane region" description="Helical" evidence="1">
    <location>
        <begin position="163"/>
        <end position="181"/>
    </location>
</feature>
<sequence length="200" mass="21325">MESTVVREAPRPSPRAVAYSGVLVDPRPLAVATQILVLVSTVVQVVLALTLGSNPTRFANAAGIYGIGTIAAVAVFLLWFRRCRRNAEVLAPGGHRYPVGRAVWSWFTPLVMWWAPRRITLDIWRAGGSVGGAWVIEAWWVAWLANSAGVVAYSFISHGKGDSPYVAVVHLVGAVLAVLMVRQVTAAQDVMVGAAAATPA</sequence>
<keyword evidence="1" id="KW-0812">Transmembrane</keyword>
<keyword evidence="1" id="KW-0472">Membrane</keyword>
<evidence type="ECO:0000256" key="1">
    <source>
        <dbReference type="SAM" id="Phobius"/>
    </source>
</evidence>
<dbReference type="EMBL" id="BAAALF010000292">
    <property type="protein sequence ID" value="GAA1068985.1"/>
    <property type="molecule type" value="Genomic_DNA"/>
</dbReference>
<reference evidence="3 4" key="1">
    <citation type="journal article" date="2019" name="Int. J. Syst. Evol. Microbiol.">
        <title>The Global Catalogue of Microorganisms (GCM) 10K type strain sequencing project: providing services to taxonomists for standard genome sequencing and annotation.</title>
        <authorList>
            <consortium name="The Broad Institute Genomics Platform"/>
            <consortium name="The Broad Institute Genome Sequencing Center for Infectious Disease"/>
            <person name="Wu L."/>
            <person name="Ma J."/>
        </authorList>
    </citation>
    <scope>NUCLEOTIDE SEQUENCE [LARGE SCALE GENOMIC DNA]</scope>
    <source>
        <strain evidence="3 4">JCM 13004</strain>
    </source>
</reference>
<proteinExistence type="predicted"/>
<evidence type="ECO:0000313" key="3">
    <source>
        <dbReference type="EMBL" id="GAA1068985.1"/>
    </source>
</evidence>
<feature type="domain" description="DUF4328" evidence="2">
    <location>
        <begin position="68"/>
        <end position="183"/>
    </location>
</feature>
<gene>
    <name evidence="3" type="ORF">GCM10009665_75150</name>
</gene>
<evidence type="ECO:0000313" key="4">
    <source>
        <dbReference type="Proteomes" id="UP001500037"/>
    </source>
</evidence>
<accession>A0ABN1T7G4</accession>
<dbReference type="Proteomes" id="UP001500037">
    <property type="component" value="Unassembled WGS sequence"/>
</dbReference>
<feature type="transmembrane region" description="Helical" evidence="1">
    <location>
        <begin position="29"/>
        <end position="51"/>
    </location>
</feature>
<comment type="caution">
    <text evidence="3">The sequence shown here is derived from an EMBL/GenBank/DDBJ whole genome shotgun (WGS) entry which is preliminary data.</text>
</comment>
<dbReference type="InterPro" id="IPR025565">
    <property type="entry name" value="DUF4328"/>
</dbReference>
<evidence type="ECO:0000259" key="2">
    <source>
        <dbReference type="Pfam" id="PF14219"/>
    </source>
</evidence>
<dbReference type="Pfam" id="PF14219">
    <property type="entry name" value="DUF4328"/>
    <property type="match status" value="1"/>
</dbReference>
<keyword evidence="1" id="KW-1133">Transmembrane helix</keyword>
<name>A0ABN1T7G4_9ACTN</name>
<feature type="transmembrane region" description="Helical" evidence="1">
    <location>
        <begin position="58"/>
        <end position="79"/>
    </location>
</feature>
<protein>
    <recommendedName>
        <fullName evidence="2">DUF4328 domain-containing protein</fullName>
    </recommendedName>
</protein>
<organism evidence="3 4">
    <name type="scientific">Kitasatospora nipponensis</name>
    <dbReference type="NCBI Taxonomy" id="258049"/>
    <lineage>
        <taxon>Bacteria</taxon>
        <taxon>Bacillati</taxon>
        <taxon>Actinomycetota</taxon>
        <taxon>Actinomycetes</taxon>
        <taxon>Kitasatosporales</taxon>
        <taxon>Streptomycetaceae</taxon>
        <taxon>Kitasatospora</taxon>
    </lineage>
</organism>
<feature type="transmembrane region" description="Helical" evidence="1">
    <location>
        <begin position="99"/>
        <end position="116"/>
    </location>
</feature>
<keyword evidence="4" id="KW-1185">Reference proteome</keyword>